<keyword evidence="3 4" id="KW-0597">Phosphoprotein</keyword>
<dbReference type="STRING" id="1121448.DGI_0552"/>
<feature type="domain" description="Response regulatory" evidence="6">
    <location>
        <begin position="782"/>
        <end position="900"/>
    </location>
</feature>
<dbReference type="Pfam" id="PF00512">
    <property type="entry name" value="HisKA"/>
    <property type="match status" value="1"/>
</dbReference>
<reference evidence="8 9" key="1">
    <citation type="journal article" date="2013" name="J. Bacteriol.">
        <title>Roles of HynAB and Ech, the only two hydrogenases found in the model sulfate reducer Desulfovibrio gigas.</title>
        <authorList>
            <person name="Morais-Silva F.O."/>
            <person name="Santos C.I."/>
            <person name="Rodrigues R."/>
            <person name="Pereira I.A."/>
            <person name="Rodrigues-Pousada C."/>
        </authorList>
    </citation>
    <scope>NUCLEOTIDE SEQUENCE [LARGE SCALE GENOMIC DNA]</scope>
    <source>
        <strain evidence="9">ATCC 19364 / DSM 1382 / NCIMB 9332 / VKM B-1759</strain>
    </source>
</reference>
<dbReference type="InterPro" id="IPR007487">
    <property type="entry name" value="ABC_transpt-TYRBP-like"/>
</dbReference>
<dbReference type="OrthoDB" id="9813024at2"/>
<feature type="domain" description="Histidine kinase" evidence="5">
    <location>
        <begin position="540"/>
        <end position="763"/>
    </location>
</feature>
<evidence type="ECO:0000313" key="9">
    <source>
        <dbReference type="Proteomes" id="UP000016587"/>
    </source>
</evidence>
<dbReference type="Pfam" id="PF02518">
    <property type="entry name" value="HATPase_c"/>
    <property type="match status" value="1"/>
</dbReference>
<keyword evidence="8" id="KW-0418">Kinase</keyword>
<accession>T2G784</accession>
<dbReference type="SUPFAM" id="SSF47384">
    <property type="entry name" value="Homodimeric domain of signal transducing histidine kinase"/>
    <property type="match status" value="1"/>
</dbReference>
<dbReference type="CDD" id="cd00156">
    <property type="entry name" value="REC"/>
    <property type="match status" value="1"/>
</dbReference>
<feature type="modified residue" description="4-aspartylphosphate" evidence="4">
    <location>
        <position position="836"/>
    </location>
</feature>
<dbReference type="AlphaFoldDB" id="T2G784"/>
<evidence type="ECO:0000259" key="6">
    <source>
        <dbReference type="PROSITE" id="PS50110"/>
    </source>
</evidence>
<dbReference type="InterPro" id="IPR035965">
    <property type="entry name" value="PAS-like_dom_sf"/>
</dbReference>
<dbReference type="eggNOG" id="COG3852">
    <property type="taxonomic scope" value="Bacteria"/>
</dbReference>
<evidence type="ECO:0000256" key="3">
    <source>
        <dbReference type="ARBA" id="ARBA00022553"/>
    </source>
</evidence>
<dbReference type="InterPro" id="IPR004358">
    <property type="entry name" value="Sig_transdc_His_kin-like_C"/>
</dbReference>
<dbReference type="HOGENOM" id="CLU_000445_89_20_7"/>
<proteinExistence type="predicted"/>
<dbReference type="PROSITE" id="PS50113">
    <property type="entry name" value="PAC"/>
    <property type="match status" value="1"/>
</dbReference>
<dbReference type="InterPro" id="IPR011006">
    <property type="entry name" value="CheY-like_superfamily"/>
</dbReference>
<dbReference type="Proteomes" id="UP000016587">
    <property type="component" value="Chromosome"/>
</dbReference>
<dbReference type="InterPro" id="IPR013656">
    <property type="entry name" value="PAS_4"/>
</dbReference>
<dbReference type="NCBIfam" id="TIGR00229">
    <property type="entry name" value="sensory_box"/>
    <property type="match status" value="1"/>
</dbReference>
<dbReference type="PROSITE" id="PS50109">
    <property type="entry name" value="HIS_KIN"/>
    <property type="match status" value="1"/>
</dbReference>
<dbReference type="InterPro" id="IPR036890">
    <property type="entry name" value="HATPase_C_sf"/>
</dbReference>
<comment type="catalytic activity">
    <reaction evidence="1">
        <text>ATP + protein L-histidine = ADP + protein N-phospho-L-histidine.</text>
        <dbReference type="EC" id="2.7.13.3"/>
    </reaction>
</comment>
<evidence type="ECO:0000313" key="8">
    <source>
        <dbReference type="EMBL" id="AGW12460.1"/>
    </source>
</evidence>
<dbReference type="SUPFAM" id="SSF55785">
    <property type="entry name" value="PYP-like sensor domain (PAS domain)"/>
    <property type="match status" value="1"/>
</dbReference>
<organism evidence="8 9">
    <name type="scientific">Megalodesulfovibrio gigas (strain ATCC 19364 / DSM 1382 / NCIMB 9332 / VKM B-1759)</name>
    <name type="common">Desulfovibrio gigas</name>
    <dbReference type="NCBI Taxonomy" id="1121448"/>
    <lineage>
        <taxon>Bacteria</taxon>
        <taxon>Pseudomonadati</taxon>
        <taxon>Thermodesulfobacteriota</taxon>
        <taxon>Desulfovibrionia</taxon>
        <taxon>Desulfovibrionales</taxon>
        <taxon>Desulfovibrionaceae</taxon>
        <taxon>Megalodesulfovibrio</taxon>
    </lineage>
</organism>
<dbReference type="SUPFAM" id="SSF52172">
    <property type="entry name" value="CheY-like"/>
    <property type="match status" value="1"/>
</dbReference>
<dbReference type="KEGG" id="dgg:DGI_0552"/>
<reference evidence="9" key="2">
    <citation type="submission" date="2013-07" db="EMBL/GenBank/DDBJ databases">
        <authorList>
            <person name="Morais-Silva F.O."/>
            <person name="Rezende A.M."/>
            <person name="Pimentel C."/>
            <person name="Resende D.M."/>
            <person name="Santos C.I."/>
            <person name="Clemente C."/>
            <person name="de Oliveira L.M."/>
            <person name="da Silva S.M."/>
            <person name="Costa D.A."/>
            <person name="Varela-Raposo A."/>
            <person name="Horacio E.C.A."/>
            <person name="Matos M."/>
            <person name="Flores O."/>
            <person name="Ruiz J.C."/>
            <person name="Rodrigues-Pousada C."/>
        </authorList>
    </citation>
    <scope>NUCLEOTIDE SEQUENCE [LARGE SCALE GENOMIC DNA]</scope>
    <source>
        <strain evidence="9">ATCC 19364 / DSM 1382 / NCIMB 9332 / VKM B-1759</strain>
    </source>
</reference>
<dbReference type="InterPro" id="IPR000014">
    <property type="entry name" value="PAS"/>
</dbReference>
<evidence type="ECO:0000259" key="5">
    <source>
        <dbReference type="PROSITE" id="PS50109"/>
    </source>
</evidence>
<dbReference type="RefSeq" id="WP_021759111.1">
    <property type="nucleotide sequence ID" value="NC_022444.1"/>
</dbReference>
<evidence type="ECO:0000259" key="7">
    <source>
        <dbReference type="PROSITE" id="PS50113"/>
    </source>
</evidence>
<dbReference type="PROSITE" id="PS50110">
    <property type="entry name" value="RESPONSE_REGULATORY"/>
    <property type="match status" value="1"/>
</dbReference>
<dbReference type="SMART" id="SM00387">
    <property type="entry name" value="HATPase_c"/>
    <property type="match status" value="1"/>
</dbReference>
<dbReference type="InterPro" id="IPR000700">
    <property type="entry name" value="PAS-assoc_C"/>
</dbReference>
<dbReference type="InterPro" id="IPR003594">
    <property type="entry name" value="HATPase_dom"/>
</dbReference>
<dbReference type="SMART" id="SM00448">
    <property type="entry name" value="REC"/>
    <property type="match status" value="1"/>
</dbReference>
<dbReference type="EC" id="2.7.13.3" evidence="2"/>
<dbReference type="Pfam" id="PF04392">
    <property type="entry name" value="ABC_sub_bind"/>
    <property type="match status" value="1"/>
</dbReference>
<dbReference type="Gene3D" id="3.30.450.20">
    <property type="entry name" value="PAS domain"/>
    <property type="match status" value="1"/>
</dbReference>
<evidence type="ECO:0000256" key="2">
    <source>
        <dbReference type="ARBA" id="ARBA00012438"/>
    </source>
</evidence>
<dbReference type="PRINTS" id="PR00344">
    <property type="entry name" value="BCTRLSENSOR"/>
</dbReference>
<dbReference type="Gene3D" id="3.40.50.2300">
    <property type="match status" value="3"/>
</dbReference>
<sequence length="911" mass="101318">MFPPPGEQFFSTARQFSILATALLWLLLSVANVQAEPELPLQLQRDPLWRHVLYLNSYQNGYSWSDTILVGAREAFQNATYSVDLQVEYLDAKKYSLETTQNIYTELFKKKFEGQTFHAVMVSDNNAYDYILTHGDELFPGVPVVFSGINDFKAEDLIGKPNITGVLEYVPARETLEVARKLHPYRPIVHVLGDTSLTSRAITAQVREAATHFSHVMRFSYHEITSFADLNQVLKQLDDQCMIFFIPFYIAEGGHSHTVEDVLEYIYNNTSAPIYTSWLFFLGHGALGGRLLDGRQQGHAAAEMVVRIFDGERPRDIPVLAGTPNEFIFDYNVMKKLHIRENMLPKGSLLINEPSPFYELDKQVFWTLMGSMAAMGTVLVLLARTIVQRRRVEQQVVDQLSFMRLLMDNIPQLVYWKDNECRYVGANKSFVEFFHLGDPESVVGLTNRDLMSSDHYAVRGEAEDRQVMAVNQPKYKMIWNVDRRDDVPVTLEVSKVPLHDKSGAVVGVLSSAEDITRRVSLERQLLQSQKMEAIGAFASGIAHDFNNLLTTITNSIELAMLDIPPEAEAADDSARALKAARQGRDLVRQLLTYTRPTREGLEPTDVARVVRDAVSLVRASLPAAIRLEEDLPDELPLCLVNPAQIRQIVMNLCSNAYQAMRQSGGIITVTLDLVDIFDDRADVLRVAPGPYLRLAVQDTGPGIPPEILNKIFDPFFTTKDKGEGTGLGLAVVQGIVAAHKGTVTLSSTPHVRTVFDIFLPFLEEDAVLGPVEETRAVPGTQSILFLEDNQDQLRTIPRALARLGYTVQAFPAAAEALEAMAGIVGGRIGYDVVVTDYDMPDINGAEFARALEQLFPDIPVIMVSGRGTALEAARNVPAIKHVLLKPYNVADLTRVIQEVVGKATSGAAKDA</sequence>
<dbReference type="Pfam" id="PF08448">
    <property type="entry name" value="PAS_4"/>
    <property type="match status" value="1"/>
</dbReference>
<dbReference type="InterPro" id="IPR001789">
    <property type="entry name" value="Sig_transdc_resp-reg_receiver"/>
</dbReference>
<dbReference type="Gene3D" id="3.30.565.10">
    <property type="entry name" value="Histidine kinase-like ATPase, C-terminal domain"/>
    <property type="match status" value="1"/>
</dbReference>
<evidence type="ECO:0000256" key="1">
    <source>
        <dbReference type="ARBA" id="ARBA00000085"/>
    </source>
</evidence>
<keyword evidence="9" id="KW-1185">Reference proteome</keyword>
<evidence type="ECO:0000256" key="4">
    <source>
        <dbReference type="PROSITE-ProRule" id="PRU00169"/>
    </source>
</evidence>
<protein>
    <recommendedName>
        <fullName evidence="2">histidine kinase</fullName>
        <ecNumber evidence="2">2.7.13.3</ecNumber>
    </recommendedName>
</protein>
<name>T2G784_MEGG1</name>
<dbReference type="SMART" id="SM00388">
    <property type="entry name" value="HisKA"/>
    <property type="match status" value="1"/>
</dbReference>
<dbReference type="PATRIC" id="fig|1121448.10.peg.547"/>
<gene>
    <name evidence="8" type="ORF">DGI_0552</name>
</gene>
<dbReference type="PANTHER" id="PTHR43065">
    <property type="entry name" value="SENSOR HISTIDINE KINASE"/>
    <property type="match status" value="1"/>
</dbReference>
<dbReference type="InterPro" id="IPR003661">
    <property type="entry name" value="HisK_dim/P_dom"/>
</dbReference>
<dbReference type="Gene3D" id="1.10.287.130">
    <property type="match status" value="1"/>
</dbReference>
<dbReference type="PANTHER" id="PTHR43065:SF42">
    <property type="entry name" value="TWO-COMPONENT SENSOR PPRA"/>
    <property type="match status" value="1"/>
</dbReference>
<dbReference type="SUPFAM" id="SSF55874">
    <property type="entry name" value="ATPase domain of HSP90 chaperone/DNA topoisomerase II/histidine kinase"/>
    <property type="match status" value="1"/>
</dbReference>
<dbReference type="EMBL" id="CP006585">
    <property type="protein sequence ID" value="AGW12460.1"/>
    <property type="molecule type" value="Genomic_DNA"/>
</dbReference>
<dbReference type="InterPro" id="IPR005467">
    <property type="entry name" value="His_kinase_dom"/>
</dbReference>
<dbReference type="InterPro" id="IPR036097">
    <property type="entry name" value="HisK_dim/P_sf"/>
</dbReference>
<dbReference type="Pfam" id="PF00072">
    <property type="entry name" value="Response_reg"/>
    <property type="match status" value="1"/>
</dbReference>
<dbReference type="GO" id="GO:0000155">
    <property type="term" value="F:phosphorelay sensor kinase activity"/>
    <property type="evidence" value="ECO:0007669"/>
    <property type="project" value="InterPro"/>
</dbReference>
<feature type="domain" description="PAC" evidence="7">
    <location>
        <begin position="475"/>
        <end position="527"/>
    </location>
</feature>
<keyword evidence="8" id="KW-0808">Transferase</keyword>